<dbReference type="Pfam" id="PF06602">
    <property type="entry name" value="Myotub-related"/>
    <property type="match status" value="1"/>
</dbReference>
<comment type="similarity">
    <text evidence="1">Belongs to the protein-tyrosine phosphatase family. Non-receptor class myotubularin subfamily.</text>
</comment>
<reference evidence="6" key="1">
    <citation type="submission" date="2021-06" db="EMBL/GenBank/DDBJ databases">
        <authorList>
            <person name="Kallberg Y."/>
            <person name="Tangrot J."/>
            <person name="Rosling A."/>
        </authorList>
    </citation>
    <scope>NUCLEOTIDE SEQUENCE</scope>
    <source>
        <strain evidence="6">MT106</strain>
    </source>
</reference>
<evidence type="ECO:0000313" key="6">
    <source>
        <dbReference type="EMBL" id="CAG8480679.1"/>
    </source>
</evidence>
<protein>
    <submittedName>
        <fullName evidence="6">5733_t:CDS:1</fullName>
    </submittedName>
</protein>
<organism evidence="6 7">
    <name type="scientific">Ambispora gerdemannii</name>
    <dbReference type="NCBI Taxonomy" id="144530"/>
    <lineage>
        <taxon>Eukaryota</taxon>
        <taxon>Fungi</taxon>
        <taxon>Fungi incertae sedis</taxon>
        <taxon>Mucoromycota</taxon>
        <taxon>Glomeromycotina</taxon>
        <taxon>Glomeromycetes</taxon>
        <taxon>Archaeosporales</taxon>
        <taxon>Ambisporaceae</taxon>
        <taxon>Ambispora</taxon>
    </lineage>
</organism>
<dbReference type="InterPro" id="IPR048994">
    <property type="entry name" value="PH-GRAM_MTMR6-9"/>
</dbReference>
<comment type="caution">
    <text evidence="6">The sequence shown here is derived from an EMBL/GenBank/DDBJ whole genome shotgun (WGS) entry which is preliminary data.</text>
</comment>
<dbReference type="InterPro" id="IPR030564">
    <property type="entry name" value="Myotubularin"/>
</dbReference>
<feature type="domain" description="Myotubularin phosphatase" evidence="5">
    <location>
        <begin position="101"/>
        <end position="524"/>
    </location>
</feature>
<feature type="region of interest" description="Disordered" evidence="4">
    <location>
        <begin position="534"/>
        <end position="612"/>
    </location>
</feature>
<dbReference type="EMBL" id="CAJVPL010000301">
    <property type="protein sequence ID" value="CAG8480679.1"/>
    <property type="molecule type" value="Genomic_DNA"/>
</dbReference>
<dbReference type="GO" id="GO:0004438">
    <property type="term" value="F:phosphatidylinositol-3-phosphate phosphatase activity"/>
    <property type="evidence" value="ECO:0007669"/>
    <property type="project" value="TreeGrafter"/>
</dbReference>
<dbReference type="Proteomes" id="UP000789831">
    <property type="component" value="Unassembled WGS sequence"/>
</dbReference>
<name>A0A9N8WEJ9_9GLOM</name>
<dbReference type="PROSITE" id="PS51339">
    <property type="entry name" value="PPASE_MYOTUBULARIN"/>
    <property type="match status" value="1"/>
</dbReference>
<dbReference type="GO" id="GO:0016020">
    <property type="term" value="C:membrane"/>
    <property type="evidence" value="ECO:0007669"/>
    <property type="project" value="TreeGrafter"/>
</dbReference>
<feature type="region of interest" description="Disordered" evidence="4">
    <location>
        <begin position="720"/>
        <end position="760"/>
    </location>
</feature>
<dbReference type="SUPFAM" id="SSF52799">
    <property type="entry name" value="(Phosphotyrosine protein) phosphatases II"/>
    <property type="match status" value="1"/>
</dbReference>
<dbReference type="GO" id="GO:0046856">
    <property type="term" value="P:phosphatidylinositol dephosphorylation"/>
    <property type="evidence" value="ECO:0007669"/>
    <property type="project" value="TreeGrafter"/>
</dbReference>
<dbReference type="Gene3D" id="2.30.29.30">
    <property type="entry name" value="Pleckstrin-homology domain (PH domain)/Phosphotyrosine-binding domain (PTB)"/>
    <property type="match status" value="1"/>
</dbReference>
<dbReference type="InterPro" id="IPR016130">
    <property type="entry name" value="Tyr_Pase_AS"/>
</dbReference>
<feature type="binding site" evidence="3">
    <location>
        <begin position="329"/>
        <end position="335"/>
    </location>
    <ligand>
        <name>substrate</name>
    </ligand>
</feature>
<dbReference type="PANTHER" id="PTHR10807">
    <property type="entry name" value="MYOTUBULARIN-RELATED"/>
    <property type="match status" value="1"/>
</dbReference>
<feature type="binding site" evidence="3">
    <location>
        <begin position="265"/>
        <end position="266"/>
    </location>
    <ligand>
        <name>substrate</name>
    </ligand>
</feature>
<dbReference type="PROSITE" id="PS00383">
    <property type="entry name" value="TYR_PHOSPHATASE_1"/>
    <property type="match status" value="1"/>
</dbReference>
<dbReference type="InterPro" id="IPR029021">
    <property type="entry name" value="Prot-tyrosine_phosphatase-like"/>
</dbReference>
<dbReference type="AlphaFoldDB" id="A0A9N8WEJ9"/>
<feature type="compositionally biased region" description="Low complexity" evidence="4">
    <location>
        <begin position="683"/>
        <end position="704"/>
    </location>
</feature>
<dbReference type="InterPro" id="IPR010569">
    <property type="entry name" value="Myotubularin-like_Pase_dom"/>
</dbReference>
<dbReference type="Pfam" id="PF21098">
    <property type="entry name" value="PH-GRAM_MTMR6-like"/>
    <property type="match status" value="1"/>
</dbReference>
<accession>A0A9N8WEJ9</accession>
<dbReference type="OrthoDB" id="271628at2759"/>
<keyword evidence="7" id="KW-1185">Reference proteome</keyword>
<evidence type="ECO:0000256" key="4">
    <source>
        <dbReference type="SAM" id="MobiDB-lite"/>
    </source>
</evidence>
<feature type="compositionally biased region" description="Polar residues" evidence="4">
    <location>
        <begin position="655"/>
        <end position="671"/>
    </location>
</feature>
<feature type="active site" description="Phosphocysteine intermediate" evidence="2">
    <location>
        <position position="329"/>
    </location>
</feature>
<evidence type="ECO:0000256" key="2">
    <source>
        <dbReference type="PIRSR" id="PIRSR630564-1"/>
    </source>
</evidence>
<evidence type="ECO:0000256" key="1">
    <source>
        <dbReference type="ARBA" id="ARBA00007471"/>
    </source>
</evidence>
<evidence type="ECO:0000256" key="3">
    <source>
        <dbReference type="PIRSR" id="PIRSR630564-2"/>
    </source>
</evidence>
<dbReference type="PANTHER" id="PTHR10807:SF128">
    <property type="entry name" value="PHOSPHATIDYLINOSITOL-3,5-BISPHOSPHATE 3-PHOSPHATASE"/>
    <property type="match status" value="1"/>
</dbReference>
<dbReference type="InterPro" id="IPR011993">
    <property type="entry name" value="PH-like_dom_sf"/>
</dbReference>
<dbReference type="GO" id="GO:0005737">
    <property type="term" value="C:cytoplasm"/>
    <property type="evidence" value="ECO:0007669"/>
    <property type="project" value="TreeGrafter"/>
</dbReference>
<dbReference type="SUPFAM" id="SSF50729">
    <property type="entry name" value="PH domain-like"/>
    <property type="match status" value="1"/>
</dbReference>
<evidence type="ECO:0000259" key="5">
    <source>
        <dbReference type="PROSITE" id="PS51339"/>
    </source>
</evidence>
<gene>
    <name evidence="6" type="ORF">AGERDE_LOCUS3217</name>
</gene>
<feature type="compositionally biased region" description="Polar residues" evidence="4">
    <location>
        <begin position="736"/>
        <end position="750"/>
    </location>
</feature>
<evidence type="ECO:0000313" key="7">
    <source>
        <dbReference type="Proteomes" id="UP000789831"/>
    </source>
</evidence>
<feature type="compositionally biased region" description="Polar residues" evidence="4">
    <location>
        <begin position="569"/>
        <end position="586"/>
    </location>
</feature>
<proteinExistence type="inferred from homology"/>
<sequence length="760" mass="86660">MTRIGTLHLTTHQLIFIHPQEEMWISYPTIHTVERRPLASNGHWPLLIRCRDFVFVTISVPSEREAIDVFESIQKLTCIKGSIDQLCAFFYKPQSLTTNDGWKIYDPRVEFGRMGVGSRTRTWRLSEKNIKYEICSTYPRILVVPDKITDNVLTHACKFRSKGRIPTLSYLHWSNMASITRSSQPMVGLKQNRSLQDEKIVEAIFQSNAPPPTPSGQPIYGSTATNLIVDARPTANAMANVAMGAGTENMDNYKNCSKQYMGIDNIHVMRESLGKLVEVIQNADAQGLPIKKYHLDKSNWLKHISILLESSSIIIKNIHVNNSHVLVHCSDGWDRTAQLTSISELCLDPYYRTLRGFQVLIEKDWLSFGHKFSDRSGHLSNERYFITSSTNAANNAFNSMQNKLKQSHVRETSPVFHQFLDCVYQILAQHPERFEFNEHLLVRLHFHLYSCQYGTFLFNSEKERNDYKVTTLTYSVWDYINSNREQFLNPVYDHGIKDREEMGDKGVLFPESDWKNLKYWASLFDKRDEELNGEETVEEVSPMTRSLWMSDSPVPRSGSPDPLGALNGITWNDEQSQTITSRTPKNLNLDIDDPWRDNNNNSTHESDELYDESIKPLHRKESSSELNAIVQNFARITLNFGAQILDAASVNFTSNANDNSNDIDPQSSVENYESRHGSREMLSFSNNTNSIKNSSPSKSSPLSSALRPWNTFSASIGFPTTSLKSRERNSFPAPEITNSATTTPPISPQTEPHPLFLYDS</sequence>
<feature type="region of interest" description="Disordered" evidence="4">
    <location>
        <begin position="655"/>
        <end position="704"/>
    </location>
</feature>